<evidence type="ECO:0000313" key="3">
    <source>
        <dbReference type="Proteomes" id="UP000483672"/>
    </source>
</evidence>
<gene>
    <name evidence="2" type="ORF">TWF191_006568</name>
</gene>
<dbReference type="InterPro" id="IPR027796">
    <property type="entry name" value="OTT_1508_deam-like"/>
</dbReference>
<evidence type="ECO:0000256" key="1">
    <source>
        <dbReference type="SAM" id="MobiDB-lite"/>
    </source>
</evidence>
<accession>A0A6G1M1L1</accession>
<reference evidence="2 3" key="1">
    <citation type="submission" date="2019-06" db="EMBL/GenBank/DDBJ databases">
        <authorList>
            <person name="Palmer J.M."/>
        </authorList>
    </citation>
    <scope>NUCLEOTIDE SEQUENCE [LARGE SCALE GENOMIC DNA]</scope>
    <source>
        <strain evidence="2 3">TWF191</strain>
    </source>
</reference>
<dbReference type="InterPro" id="IPR016192">
    <property type="entry name" value="APOBEC/CMP_deaminase_Zn-bd"/>
</dbReference>
<name>A0A6G1M1L1_ORBOL</name>
<organism evidence="2 3">
    <name type="scientific">Orbilia oligospora</name>
    <name type="common">Nematode-trapping fungus</name>
    <name type="synonym">Arthrobotrys oligospora</name>
    <dbReference type="NCBI Taxonomy" id="2813651"/>
    <lineage>
        <taxon>Eukaryota</taxon>
        <taxon>Fungi</taxon>
        <taxon>Dikarya</taxon>
        <taxon>Ascomycota</taxon>
        <taxon>Pezizomycotina</taxon>
        <taxon>Orbiliomycetes</taxon>
        <taxon>Orbiliales</taxon>
        <taxon>Orbiliaceae</taxon>
        <taxon>Orbilia</taxon>
    </lineage>
</organism>
<dbReference type="AlphaFoldDB" id="A0A6G1M1L1"/>
<evidence type="ECO:0000313" key="2">
    <source>
        <dbReference type="EMBL" id="KAF3222750.1"/>
    </source>
</evidence>
<sequence>MNVDRTMESSSTKGIDFNIREQRYLTSCSLLTNLSTKHSDYERKNQLKQIRDEKEDMGRTYQLDRLLDRLASLLVAHGGGDCVAVTLGGLTNDKITLLASYATSGSVEGDNLLQEAAQKSGRTQPWTLEATVNLRAEKTRSTEEIKHHAEKIFGYLSSYHSTTDQQVRQDIDKDFSIQQMLYSINKIQSRYRILNGHLRKIRRVDLREYEHKAVERWEKDYYIPMPSRGDFQDESLAERLPQAFLDFERSGHMDGRRRQLKEYITTHPRMPTSVLSRDELIIWHELFLWLFRAVGQVIETCTAAKNAKGSQDEGTNSYNRLKKCAEILDAFFQLIVTVVDGSCIFRRWAAILQKIVDGKGEKHARRDDTELLTIFPDAPQEQAVGSAQNPSIDPEEHDLEIEQGSQAVAGEQKQGTFRRIVGTIRGKFKRKKAADSQSRNRPNIDLTGGTLRHMFGKPVTWIKTGGRKREGLKEIIDPQALVATSEVNAGGQEESRETLKGGDAQKTTEDGDGGIALKTSTKALPIPGKQSESSLNEDAYEDDEEEDEDGFDMAITKVAKEAPETPLNTIFRLVYPLTDYQLIVRAVLQDRNIATQIRGRGFELQVVTAGRPQSLLKTERLEETLRRFFSVKSPKSNPLEIQSQIASFIHNLEKIITSKSRLQQVLDHQNEGHAVLAPQHAELLLLEHMVQQKTRSTYGYIGISKRPCFVCENVLYLRKPDIRTRKGHGHVYVSEIPKGLGANTIESVFDVVEELAKNITVQASPDEIKPKSSDTTYSHHAGIFRRETRSPAVGSLEDLREYGEIGTEERV</sequence>
<dbReference type="PROSITE" id="PS00903">
    <property type="entry name" value="CYT_DCMP_DEAMINASES_1"/>
    <property type="match status" value="1"/>
</dbReference>
<dbReference type="Proteomes" id="UP000483672">
    <property type="component" value="Unassembled WGS sequence"/>
</dbReference>
<dbReference type="GO" id="GO:0019239">
    <property type="term" value="F:deaminase activity"/>
    <property type="evidence" value="ECO:0007669"/>
    <property type="project" value="UniProtKB-ARBA"/>
</dbReference>
<protein>
    <submittedName>
        <fullName evidence="2">Uncharacterized protein</fullName>
    </submittedName>
</protein>
<proteinExistence type="predicted"/>
<dbReference type="Pfam" id="PF14441">
    <property type="entry name" value="OTT_1508_deam"/>
    <property type="match status" value="1"/>
</dbReference>
<feature type="compositionally biased region" description="Acidic residues" evidence="1">
    <location>
        <begin position="538"/>
        <end position="549"/>
    </location>
</feature>
<feature type="region of interest" description="Disordered" evidence="1">
    <location>
        <begin position="484"/>
        <end position="549"/>
    </location>
</feature>
<dbReference type="EMBL" id="WIPF01000038">
    <property type="protein sequence ID" value="KAF3222750.1"/>
    <property type="molecule type" value="Genomic_DNA"/>
</dbReference>
<comment type="caution">
    <text evidence="2">The sequence shown here is derived from an EMBL/GenBank/DDBJ whole genome shotgun (WGS) entry which is preliminary data.</text>
</comment>
<dbReference type="GO" id="GO:0008270">
    <property type="term" value="F:zinc ion binding"/>
    <property type="evidence" value="ECO:0007669"/>
    <property type="project" value="InterPro"/>
</dbReference>
<feature type="region of interest" description="Disordered" evidence="1">
    <location>
        <begin position="429"/>
        <end position="451"/>
    </location>
</feature>